<dbReference type="EMBL" id="JACEFF010000299">
    <property type="protein sequence ID" value="KAH9639899.1"/>
    <property type="molecule type" value="Genomic_DNA"/>
</dbReference>
<keyword evidence="3" id="KW-0238">DNA-binding</keyword>
<feature type="region of interest" description="Disordered" evidence="6">
    <location>
        <begin position="278"/>
        <end position="354"/>
    </location>
</feature>
<dbReference type="PANTHER" id="PTHR46004">
    <property type="entry name" value="CYCLIC AMP RESPONSE ELEMENT-BINDING PROTEIN A"/>
    <property type="match status" value="1"/>
</dbReference>
<proteinExistence type="predicted"/>
<evidence type="ECO:0000256" key="1">
    <source>
        <dbReference type="ARBA" id="ARBA00004123"/>
    </source>
</evidence>
<feature type="region of interest" description="Disordered" evidence="6">
    <location>
        <begin position="175"/>
        <end position="216"/>
    </location>
</feature>
<keyword evidence="4" id="KW-0804">Transcription</keyword>
<evidence type="ECO:0000256" key="2">
    <source>
        <dbReference type="ARBA" id="ARBA00023015"/>
    </source>
</evidence>
<dbReference type="GO" id="GO:0035497">
    <property type="term" value="F:cAMP response element binding"/>
    <property type="evidence" value="ECO:0007669"/>
    <property type="project" value="TreeGrafter"/>
</dbReference>
<reference evidence="7" key="1">
    <citation type="journal article" date="2021" name="G3 (Bethesda)">
        <title>Genome and transcriptome analysis of the beet armyworm Spodoptera exigua reveals targets for pest control. .</title>
        <authorList>
            <person name="Simon S."/>
            <person name="Breeschoten T."/>
            <person name="Jansen H.J."/>
            <person name="Dirks R.P."/>
            <person name="Schranz M.E."/>
            <person name="Ros V.I.D."/>
        </authorList>
    </citation>
    <scope>NUCLEOTIDE SEQUENCE</scope>
    <source>
        <strain evidence="7">TB_SE_WUR_2020</strain>
    </source>
</reference>
<dbReference type="GO" id="GO:0000981">
    <property type="term" value="F:DNA-binding transcription factor activity, RNA polymerase II-specific"/>
    <property type="evidence" value="ECO:0007669"/>
    <property type="project" value="TreeGrafter"/>
</dbReference>
<dbReference type="PANTHER" id="PTHR46004:SF3">
    <property type="entry name" value="CYCLIC AMP RESPONSE ELEMENT-BINDING PROTEIN A"/>
    <property type="match status" value="1"/>
</dbReference>
<dbReference type="Proteomes" id="UP000814243">
    <property type="component" value="Unassembled WGS sequence"/>
</dbReference>
<evidence type="ECO:0000256" key="6">
    <source>
        <dbReference type="SAM" id="MobiDB-lite"/>
    </source>
</evidence>
<feature type="compositionally biased region" description="Low complexity" evidence="6">
    <location>
        <begin position="190"/>
        <end position="203"/>
    </location>
</feature>
<gene>
    <name evidence="7" type="ORF">HF086_015404</name>
</gene>
<comment type="caution">
    <text evidence="7">The sequence shown here is derived from an EMBL/GenBank/DDBJ whole genome shotgun (WGS) entry which is preliminary data.</text>
</comment>
<evidence type="ECO:0000256" key="5">
    <source>
        <dbReference type="ARBA" id="ARBA00023242"/>
    </source>
</evidence>
<dbReference type="GO" id="GO:0005634">
    <property type="term" value="C:nucleus"/>
    <property type="evidence" value="ECO:0007669"/>
    <property type="project" value="UniProtKB-SubCell"/>
</dbReference>
<protein>
    <submittedName>
        <fullName evidence="7">Uncharacterized protein</fullName>
    </submittedName>
</protein>
<sequence>MQDVLEEDSEMTDWLIERDSKSGVVLHDRLMTDAALGAAPIKTEHSYSLHSDVESAPSSPHHTKVDDMEDECYPAMPASAWSSRRRSSDSPPREVKAEPKSEPESPASSCPPSPTPGTPVTHLDYVIDHTTGTIHMPQAVLQKVGAAGMPQLLLSAAPRLATSLNSNKLSIKVTSSSGASGFNLPPTPPSSLSSSDSEGALSPAHEASQAPLAPPAAPARRSHLFLNFYCFHLQKGSTGTLVLTEEEKRTLLAEGYPVPTRLPLTKAEEKSLKKIRRKIKNKTQKEGIHGPAGEEGGDPDIREHGLQEEGGDVGAEERELAEPGRLAAGHGGARRSQVTRPAVTRRLSKYNAVP</sequence>
<evidence type="ECO:0000313" key="8">
    <source>
        <dbReference type="Proteomes" id="UP000814243"/>
    </source>
</evidence>
<feature type="region of interest" description="Disordered" evidence="6">
    <location>
        <begin position="46"/>
        <end position="123"/>
    </location>
</feature>
<dbReference type="AlphaFoldDB" id="A0A922MN30"/>
<evidence type="ECO:0000313" key="7">
    <source>
        <dbReference type="EMBL" id="KAH9639899.1"/>
    </source>
</evidence>
<name>A0A922MN30_SPOEX</name>
<evidence type="ECO:0000256" key="4">
    <source>
        <dbReference type="ARBA" id="ARBA00023163"/>
    </source>
</evidence>
<feature type="compositionally biased region" description="Basic and acidic residues" evidence="6">
    <location>
        <begin position="86"/>
        <end position="103"/>
    </location>
</feature>
<organism evidence="7 8">
    <name type="scientific">Spodoptera exigua</name>
    <name type="common">Beet armyworm</name>
    <name type="synonym">Noctua fulgens</name>
    <dbReference type="NCBI Taxonomy" id="7107"/>
    <lineage>
        <taxon>Eukaryota</taxon>
        <taxon>Metazoa</taxon>
        <taxon>Ecdysozoa</taxon>
        <taxon>Arthropoda</taxon>
        <taxon>Hexapoda</taxon>
        <taxon>Insecta</taxon>
        <taxon>Pterygota</taxon>
        <taxon>Neoptera</taxon>
        <taxon>Endopterygota</taxon>
        <taxon>Lepidoptera</taxon>
        <taxon>Glossata</taxon>
        <taxon>Ditrysia</taxon>
        <taxon>Noctuoidea</taxon>
        <taxon>Noctuidae</taxon>
        <taxon>Amphipyrinae</taxon>
        <taxon>Spodoptera</taxon>
    </lineage>
</organism>
<evidence type="ECO:0000256" key="3">
    <source>
        <dbReference type="ARBA" id="ARBA00023125"/>
    </source>
</evidence>
<keyword evidence="5" id="KW-0539">Nucleus</keyword>
<comment type="subcellular location">
    <subcellularLocation>
        <location evidence="1">Nucleus</location>
    </subcellularLocation>
</comment>
<accession>A0A922MN30</accession>
<keyword evidence="2" id="KW-0805">Transcription regulation</keyword>